<name>A0AAP0DYK0_9MAGN</name>
<reference evidence="1 2" key="1">
    <citation type="submission" date="2024-01" db="EMBL/GenBank/DDBJ databases">
        <title>Genome assemblies of Stephania.</title>
        <authorList>
            <person name="Yang L."/>
        </authorList>
    </citation>
    <scope>NUCLEOTIDE SEQUENCE [LARGE SCALE GENOMIC DNA]</scope>
    <source>
        <strain evidence="1">YNDBR</strain>
        <tissue evidence="1">Leaf</tissue>
    </source>
</reference>
<dbReference type="AlphaFoldDB" id="A0AAP0DYK0"/>
<comment type="caution">
    <text evidence="1">The sequence shown here is derived from an EMBL/GenBank/DDBJ whole genome shotgun (WGS) entry which is preliminary data.</text>
</comment>
<dbReference type="EMBL" id="JBBNAF010000053">
    <property type="protein sequence ID" value="KAK9081517.1"/>
    <property type="molecule type" value="Genomic_DNA"/>
</dbReference>
<keyword evidence="2" id="KW-1185">Reference proteome</keyword>
<organism evidence="1 2">
    <name type="scientific">Stephania yunnanensis</name>
    <dbReference type="NCBI Taxonomy" id="152371"/>
    <lineage>
        <taxon>Eukaryota</taxon>
        <taxon>Viridiplantae</taxon>
        <taxon>Streptophyta</taxon>
        <taxon>Embryophyta</taxon>
        <taxon>Tracheophyta</taxon>
        <taxon>Spermatophyta</taxon>
        <taxon>Magnoliopsida</taxon>
        <taxon>Ranunculales</taxon>
        <taxon>Menispermaceae</taxon>
        <taxon>Menispermoideae</taxon>
        <taxon>Cissampelideae</taxon>
        <taxon>Stephania</taxon>
    </lineage>
</organism>
<proteinExistence type="predicted"/>
<dbReference type="Proteomes" id="UP001420932">
    <property type="component" value="Unassembled WGS sequence"/>
</dbReference>
<evidence type="ECO:0000313" key="1">
    <source>
        <dbReference type="EMBL" id="KAK9081517.1"/>
    </source>
</evidence>
<gene>
    <name evidence="1" type="ORF">Syun_030841</name>
</gene>
<sequence>MLFIELREFKKHGERTETTNKRIFMHQVETTRERDDSIAELEAVTMPTSCIPTCSNNKKK</sequence>
<evidence type="ECO:0000313" key="2">
    <source>
        <dbReference type="Proteomes" id="UP001420932"/>
    </source>
</evidence>
<accession>A0AAP0DYK0</accession>
<protein>
    <submittedName>
        <fullName evidence="1">Uncharacterized protein</fullName>
    </submittedName>
</protein>